<keyword evidence="4" id="KW-0325">Glycoprotein</keyword>
<sequence>MPRFLPALLLVLAALVLGLAGPAQGAGGRPNVVVIMTDDQTLADLEAMPRTQSLIGDAGTTFDRSYVSYPLCCPSRATYLTGQYAHNHGVRSTTPPEGGFEALDTRHTLPVWLEAAGYDTSHVGKYLNGYGMRRRANVPPGWTDWHATVDKSTYQMWGYTLHENGVDTTYGDFLSEDPALYQTDVLRDKAIDVIDAHAPGRDEDPFFLSLNFVAPHGEVTEPGATTQPYVRPAPRHRGLFGTLQPESPAFDELDVRDKPPYVRGLARIGWAARERIAEDFRARRESLLAVDEAVEGVVGALERTGQLERTYVIFTSDNGFFQGEHRIPKGKYLAYDASSRVPLLVRGPGIAPGGVAQELVANIDLAPTILDATGTAADRPIDGRSLLSFAREPFRRTTRPILHEGLIAGDSDRDGFSSQRRTRVGTYYAIRTSRYLYVNWRGGGRELYDLSRDPFELESRHRDPRYADVRRALAAEVARLRRCEELECGTSVEQLQPLTRRAVRSRTR</sequence>
<proteinExistence type="inferred from homology"/>
<dbReference type="InterPro" id="IPR017850">
    <property type="entry name" value="Alkaline_phosphatase_core_sf"/>
</dbReference>
<accession>A0A6J4TV01</accession>
<evidence type="ECO:0000256" key="2">
    <source>
        <dbReference type="ARBA" id="ARBA00022729"/>
    </source>
</evidence>
<dbReference type="CDD" id="cd16147">
    <property type="entry name" value="G6S"/>
    <property type="match status" value="1"/>
</dbReference>
<evidence type="ECO:0000259" key="6">
    <source>
        <dbReference type="Pfam" id="PF00884"/>
    </source>
</evidence>
<dbReference type="AlphaFoldDB" id="A0A6J4TV01"/>
<dbReference type="InterPro" id="IPR024607">
    <property type="entry name" value="Sulfatase_CS"/>
</dbReference>
<dbReference type="GO" id="GO:0047753">
    <property type="term" value="F:choline-sulfatase activity"/>
    <property type="evidence" value="ECO:0007669"/>
    <property type="project" value="UniProtKB-EC"/>
</dbReference>
<keyword evidence="2 5" id="KW-0732">Signal</keyword>
<dbReference type="EC" id="3.1.6.6" evidence="7"/>
<organism evidence="7">
    <name type="scientific">uncultured Solirubrobacteraceae bacterium</name>
    <dbReference type="NCBI Taxonomy" id="1162706"/>
    <lineage>
        <taxon>Bacteria</taxon>
        <taxon>Bacillati</taxon>
        <taxon>Actinomycetota</taxon>
        <taxon>Thermoleophilia</taxon>
        <taxon>Solirubrobacterales</taxon>
        <taxon>Solirubrobacteraceae</taxon>
        <taxon>environmental samples</taxon>
    </lineage>
</organism>
<dbReference type="PROSITE" id="PS00149">
    <property type="entry name" value="SULFATASE_2"/>
    <property type="match status" value="1"/>
</dbReference>
<feature type="domain" description="Sulfatase N-terminal" evidence="6">
    <location>
        <begin position="30"/>
        <end position="374"/>
    </location>
</feature>
<dbReference type="EMBL" id="CADCVS010000522">
    <property type="protein sequence ID" value="CAA9533116.1"/>
    <property type="molecule type" value="Genomic_DNA"/>
</dbReference>
<dbReference type="Pfam" id="PF00884">
    <property type="entry name" value="Sulfatase"/>
    <property type="match status" value="1"/>
</dbReference>
<evidence type="ECO:0000256" key="5">
    <source>
        <dbReference type="SAM" id="SignalP"/>
    </source>
</evidence>
<gene>
    <name evidence="7" type="ORF">AVDCRST_MAG30-3969</name>
</gene>
<protein>
    <submittedName>
        <fullName evidence="7">Choline-sulfatase</fullName>
        <ecNumber evidence="7">3.1.6.6</ecNumber>
    </submittedName>
</protein>
<evidence type="ECO:0000256" key="1">
    <source>
        <dbReference type="ARBA" id="ARBA00008779"/>
    </source>
</evidence>
<dbReference type="SUPFAM" id="SSF53649">
    <property type="entry name" value="Alkaline phosphatase-like"/>
    <property type="match status" value="1"/>
</dbReference>
<comment type="similarity">
    <text evidence="1">Belongs to the sulfatase family.</text>
</comment>
<name>A0A6J4TV01_9ACTN</name>
<reference evidence="7" key="1">
    <citation type="submission" date="2020-02" db="EMBL/GenBank/DDBJ databases">
        <authorList>
            <person name="Meier V. D."/>
        </authorList>
    </citation>
    <scope>NUCLEOTIDE SEQUENCE</scope>
    <source>
        <strain evidence="7">AVDCRST_MAG30</strain>
    </source>
</reference>
<evidence type="ECO:0000256" key="4">
    <source>
        <dbReference type="ARBA" id="ARBA00023180"/>
    </source>
</evidence>
<feature type="signal peptide" evidence="5">
    <location>
        <begin position="1"/>
        <end position="25"/>
    </location>
</feature>
<keyword evidence="3 7" id="KW-0378">Hydrolase</keyword>
<dbReference type="PANTHER" id="PTHR43108:SF8">
    <property type="entry name" value="SD21168P"/>
    <property type="match status" value="1"/>
</dbReference>
<dbReference type="Gene3D" id="3.40.720.10">
    <property type="entry name" value="Alkaline Phosphatase, subunit A"/>
    <property type="match status" value="1"/>
</dbReference>
<evidence type="ECO:0000313" key="7">
    <source>
        <dbReference type="EMBL" id="CAA9533116.1"/>
    </source>
</evidence>
<dbReference type="PANTHER" id="PTHR43108">
    <property type="entry name" value="N-ACETYLGLUCOSAMINE-6-SULFATASE FAMILY MEMBER"/>
    <property type="match status" value="1"/>
</dbReference>
<dbReference type="InterPro" id="IPR000917">
    <property type="entry name" value="Sulfatase_N"/>
</dbReference>
<evidence type="ECO:0000256" key="3">
    <source>
        <dbReference type="ARBA" id="ARBA00022801"/>
    </source>
</evidence>
<feature type="chain" id="PRO_5026910993" evidence="5">
    <location>
        <begin position="26"/>
        <end position="508"/>
    </location>
</feature>